<dbReference type="PANTHER" id="PTHR24421">
    <property type="entry name" value="NITRATE/NITRITE SENSOR PROTEIN NARX-RELATED"/>
    <property type="match status" value="1"/>
</dbReference>
<evidence type="ECO:0000256" key="3">
    <source>
        <dbReference type="ARBA" id="ARBA00023012"/>
    </source>
</evidence>
<dbReference type="InterPro" id="IPR050482">
    <property type="entry name" value="Sensor_HK_TwoCompSys"/>
</dbReference>
<keyword evidence="1" id="KW-0808">Transferase</keyword>
<accession>A0A5N7MUH5</accession>
<dbReference type="GO" id="GO:0000155">
    <property type="term" value="F:phosphorelay sensor kinase activity"/>
    <property type="evidence" value="ECO:0007669"/>
    <property type="project" value="InterPro"/>
</dbReference>
<dbReference type="PROSITE" id="PS50109">
    <property type="entry name" value="HIS_KIN"/>
    <property type="match status" value="1"/>
</dbReference>
<dbReference type="PANTHER" id="PTHR24421:SF58">
    <property type="entry name" value="SIGNAL TRANSDUCTION HISTIDINE-PROTEIN KINASE_PHOSPHATASE UHPB"/>
    <property type="match status" value="1"/>
</dbReference>
<dbReference type="InterPro" id="IPR011712">
    <property type="entry name" value="Sig_transdc_His_kin_sub3_dim/P"/>
</dbReference>
<evidence type="ECO:0000256" key="1">
    <source>
        <dbReference type="ARBA" id="ARBA00022679"/>
    </source>
</evidence>
<proteinExistence type="predicted"/>
<sequence>MSDGAVPKVARSLPGLPPRLRRRVALTFAVVILVTCLVAAALLLTNAVHERRHIREDTLGTAIALSFGFDQEVAAGNALLKGLSSSPALKSGDAKGFYDQLKATPIPDGSWLILQDLEGQVANTLRPFGAPLPRHRDFPTYPEALNRVRERGWTVSGRMASLVKPGTTVVALSLRINHDDGTMKGFVTTILSQDRLGTILGGQDAPEGWTRGLYDRKLQPIVTARGAETSARIPVPNALAARLAAANGSETVEGFIEDVDEHGVPVLVAYRRSGATNWTTVVAVPLAHVNTPVTGVLRQMAGMAAFLLLAGGLAALFTARQVERPLRTLSDQVTGAKKQVSELSSQLLALQEEERQRIARELHDSTAQHLVAANLGLAGLERTVSATPASRSAFAEIESLLTEALRELRIFTYLLHPPNLAHDGLQATLRDFAEGFAGRMGLVARIRIPEEVDELPPELQRAILRVVQEALTNVHRHADASHVSVDARISSGRLIVRIRDNGHGMPGAARPDGPIRLGVGVTGMRARLEQFGGELRIRTGRGGTCIVAMVPIHGGGRARPPAGRLRMPWLAGRAKADDEASS</sequence>
<feature type="domain" description="Histidine kinase" evidence="6">
    <location>
        <begin position="463"/>
        <end position="554"/>
    </location>
</feature>
<dbReference type="Pfam" id="PF02518">
    <property type="entry name" value="HATPase_c"/>
    <property type="match status" value="1"/>
</dbReference>
<evidence type="ECO:0000256" key="4">
    <source>
        <dbReference type="SAM" id="Coils"/>
    </source>
</evidence>
<dbReference type="InterPro" id="IPR005467">
    <property type="entry name" value="His_kinase_dom"/>
</dbReference>
<dbReference type="SUPFAM" id="SSF55874">
    <property type="entry name" value="ATPase domain of HSP90 chaperone/DNA topoisomerase II/histidine kinase"/>
    <property type="match status" value="1"/>
</dbReference>
<name>A0A5N7MUH5_9HYPH</name>
<evidence type="ECO:0000313" key="7">
    <source>
        <dbReference type="EMBL" id="MPR30538.1"/>
    </source>
</evidence>
<dbReference type="OrthoDB" id="9778496at2"/>
<evidence type="ECO:0000313" key="8">
    <source>
        <dbReference type="Proteomes" id="UP000403266"/>
    </source>
</evidence>
<dbReference type="CDD" id="cd18774">
    <property type="entry name" value="PDC2_HK_sensor"/>
    <property type="match status" value="1"/>
</dbReference>
<dbReference type="GO" id="GO:0046983">
    <property type="term" value="F:protein dimerization activity"/>
    <property type="evidence" value="ECO:0007669"/>
    <property type="project" value="InterPro"/>
</dbReference>
<dbReference type="RefSeq" id="WP_152717367.1">
    <property type="nucleotide sequence ID" value="NZ_VOSJ01000419.1"/>
</dbReference>
<dbReference type="InterPro" id="IPR036890">
    <property type="entry name" value="HATPase_C_sf"/>
</dbReference>
<dbReference type="InterPro" id="IPR003594">
    <property type="entry name" value="HATPase_dom"/>
</dbReference>
<dbReference type="EMBL" id="VOSK01000387">
    <property type="protein sequence ID" value="MPR30538.1"/>
    <property type="molecule type" value="Genomic_DNA"/>
</dbReference>
<feature type="transmembrane region" description="Helical" evidence="5">
    <location>
        <begin position="300"/>
        <end position="319"/>
    </location>
</feature>
<keyword evidence="2" id="KW-0418">Kinase</keyword>
<evidence type="ECO:0000259" key="6">
    <source>
        <dbReference type="PROSITE" id="PS50109"/>
    </source>
</evidence>
<dbReference type="SMART" id="SM00387">
    <property type="entry name" value="HATPase_c"/>
    <property type="match status" value="1"/>
</dbReference>
<keyword evidence="5" id="KW-0812">Transmembrane</keyword>
<protein>
    <recommendedName>
        <fullName evidence="6">Histidine kinase domain-containing protein</fullName>
    </recommendedName>
</protein>
<feature type="transmembrane region" description="Helical" evidence="5">
    <location>
        <begin position="24"/>
        <end position="44"/>
    </location>
</feature>
<dbReference type="Gene3D" id="1.20.5.1930">
    <property type="match status" value="1"/>
</dbReference>
<dbReference type="CDD" id="cd16917">
    <property type="entry name" value="HATPase_UhpB-NarQ-NarX-like"/>
    <property type="match status" value="1"/>
</dbReference>
<reference evidence="7 8" key="1">
    <citation type="journal article" date="2019" name="Syst. Appl. Microbiol.">
        <title>Microvirga tunisiensis sp. nov., a root nodule symbiotic bacterium isolated from Lupinus micranthus and L. luteus grown in Northern Tunisia.</title>
        <authorList>
            <person name="Msaddak A."/>
            <person name="Rejili M."/>
            <person name="Duran D."/>
            <person name="Mars M."/>
            <person name="Palacios J.M."/>
            <person name="Ruiz-Argueso T."/>
            <person name="Rey L."/>
            <person name="Imperial J."/>
        </authorList>
    </citation>
    <scope>NUCLEOTIDE SEQUENCE [LARGE SCALE GENOMIC DNA]</scope>
    <source>
        <strain evidence="7 8">Lmie10</strain>
    </source>
</reference>
<keyword evidence="8" id="KW-1185">Reference proteome</keyword>
<dbReference type="Pfam" id="PF07730">
    <property type="entry name" value="HisKA_3"/>
    <property type="match status" value="1"/>
</dbReference>
<keyword evidence="5" id="KW-1133">Transmembrane helix</keyword>
<keyword evidence="3" id="KW-0902">Two-component regulatory system</keyword>
<dbReference type="GO" id="GO:0016020">
    <property type="term" value="C:membrane"/>
    <property type="evidence" value="ECO:0007669"/>
    <property type="project" value="InterPro"/>
</dbReference>
<organism evidence="7 8">
    <name type="scientific">Microvirga tunisiensis</name>
    <dbReference type="NCBI Taxonomy" id="2108360"/>
    <lineage>
        <taxon>Bacteria</taxon>
        <taxon>Pseudomonadati</taxon>
        <taxon>Pseudomonadota</taxon>
        <taxon>Alphaproteobacteria</taxon>
        <taxon>Hyphomicrobiales</taxon>
        <taxon>Methylobacteriaceae</taxon>
        <taxon>Microvirga</taxon>
    </lineage>
</organism>
<keyword evidence="5" id="KW-0472">Membrane</keyword>
<evidence type="ECO:0000256" key="5">
    <source>
        <dbReference type="SAM" id="Phobius"/>
    </source>
</evidence>
<dbReference type="Proteomes" id="UP000403266">
    <property type="component" value="Unassembled WGS sequence"/>
</dbReference>
<feature type="coiled-coil region" evidence="4">
    <location>
        <begin position="326"/>
        <end position="368"/>
    </location>
</feature>
<gene>
    <name evidence="7" type="ORF">FS320_37405</name>
</gene>
<comment type="caution">
    <text evidence="7">The sequence shown here is derived from an EMBL/GenBank/DDBJ whole genome shotgun (WGS) entry which is preliminary data.</text>
</comment>
<dbReference type="AlphaFoldDB" id="A0A5N7MUH5"/>
<dbReference type="Gene3D" id="3.30.565.10">
    <property type="entry name" value="Histidine kinase-like ATPase, C-terminal domain"/>
    <property type="match status" value="1"/>
</dbReference>
<keyword evidence="4" id="KW-0175">Coiled coil</keyword>
<evidence type="ECO:0000256" key="2">
    <source>
        <dbReference type="ARBA" id="ARBA00022777"/>
    </source>
</evidence>